<evidence type="ECO:0000313" key="3">
    <source>
        <dbReference type="EMBL" id="SAL96493.1"/>
    </source>
</evidence>
<feature type="region of interest" description="Disordered" evidence="1">
    <location>
        <begin position="664"/>
        <end position="683"/>
    </location>
</feature>
<feature type="compositionally biased region" description="Low complexity" evidence="1">
    <location>
        <begin position="191"/>
        <end position="207"/>
    </location>
</feature>
<dbReference type="AlphaFoldDB" id="A0A163J0T3"/>
<evidence type="ECO:0000256" key="2">
    <source>
        <dbReference type="SAM" id="Phobius"/>
    </source>
</evidence>
<feature type="compositionally biased region" description="Polar residues" evidence="1">
    <location>
        <begin position="370"/>
        <end position="379"/>
    </location>
</feature>
<feature type="transmembrane region" description="Helical" evidence="2">
    <location>
        <begin position="104"/>
        <end position="129"/>
    </location>
</feature>
<feature type="region of interest" description="Disordered" evidence="1">
    <location>
        <begin position="168"/>
        <end position="216"/>
    </location>
</feature>
<feature type="compositionally biased region" description="Pro residues" evidence="1">
    <location>
        <begin position="664"/>
        <end position="676"/>
    </location>
</feature>
<evidence type="ECO:0000313" key="4">
    <source>
        <dbReference type="Proteomes" id="UP000078561"/>
    </source>
</evidence>
<accession>A0A163J0T3</accession>
<name>A0A163J0T3_ABSGL</name>
<feature type="compositionally biased region" description="Basic residues" evidence="1">
    <location>
        <begin position="272"/>
        <end position="286"/>
    </location>
</feature>
<evidence type="ECO:0000256" key="1">
    <source>
        <dbReference type="SAM" id="MobiDB-lite"/>
    </source>
</evidence>
<dbReference type="OrthoDB" id="10635499at2759"/>
<feature type="compositionally biased region" description="Pro residues" evidence="1">
    <location>
        <begin position="357"/>
        <end position="368"/>
    </location>
</feature>
<proteinExistence type="predicted"/>
<reference evidence="3" key="1">
    <citation type="submission" date="2016-04" db="EMBL/GenBank/DDBJ databases">
        <authorList>
            <person name="Evans L.H."/>
            <person name="Alamgir A."/>
            <person name="Owens N."/>
            <person name="Weber N.D."/>
            <person name="Virtaneva K."/>
            <person name="Barbian K."/>
            <person name="Babar A."/>
            <person name="Rosenke K."/>
        </authorList>
    </citation>
    <scope>NUCLEOTIDE SEQUENCE [LARGE SCALE GENOMIC DNA]</scope>
    <source>
        <strain evidence="3">CBS 101.48</strain>
    </source>
</reference>
<dbReference type="Proteomes" id="UP000078561">
    <property type="component" value="Unassembled WGS sequence"/>
</dbReference>
<organism evidence="3">
    <name type="scientific">Absidia glauca</name>
    <name type="common">Pin mould</name>
    <dbReference type="NCBI Taxonomy" id="4829"/>
    <lineage>
        <taxon>Eukaryota</taxon>
        <taxon>Fungi</taxon>
        <taxon>Fungi incertae sedis</taxon>
        <taxon>Mucoromycota</taxon>
        <taxon>Mucoromycotina</taxon>
        <taxon>Mucoromycetes</taxon>
        <taxon>Mucorales</taxon>
        <taxon>Cunninghamellaceae</taxon>
        <taxon>Absidia</taxon>
    </lineage>
</organism>
<feature type="region of interest" description="Disordered" evidence="1">
    <location>
        <begin position="560"/>
        <end position="586"/>
    </location>
</feature>
<feature type="region of interest" description="Disordered" evidence="1">
    <location>
        <begin position="244"/>
        <end position="438"/>
    </location>
</feature>
<keyword evidence="2" id="KW-0812">Transmembrane</keyword>
<dbReference type="OMA" id="KMSSSIC"/>
<dbReference type="InParanoid" id="A0A163J0T3"/>
<keyword evidence="4" id="KW-1185">Reference proteome</keyword>
<keyword evidence="2" id="KW-1133">Transmembrane helix</keyword>
<protein>
    <submittedName>
        <fullName evidence="3">Uncharacterized protein</fullName>
    </submittedName>
</protein>
<keyword evidence="2" id="KW-0472">Membrane</keyword>
<feature type="compositionally biased region" description="Basic residues" evidence="1">
    <location>
        <begin position="570"/>
        <end position="581"/>
    </location>
</feature>
<gene>
    <name evidence="3" type="primary">ABSGL_01906.1 scaffold 2540</name>
</gene>
<feature type="compositionally biased region" description="Low complexity" evidence="1">
    <location>
        <begin position="560"/>
        <end position="569"/>
    </location>
</feature>
<dbReference type="EMBL" id="LT551144">
    <property type="protein sequence ID" value="SAL96493.1"/>
    <property type="molecule type" value="Genomic_DNA"/>
</dbReference>
<sequence>MRTRHLHPAAFLVIIPLSLGAVVWAFGTVARLLFPMMTNVVRNGLGSWVFPATDEHCIGKAYMTQQSTDNRNVMTPTHMAATTAATTTAASGAGTNTPFLLDYYYRHTTCAILGMVLLLPLAVCVSILVSRSYVKIPVDLTHIYTSWNQHHDDSDSFLVAPSTPIPPKSGEAVIVSSSSSPTPSPTPSPQQPSIISAPMASTPSSATKDSQEKHFSVHSPAAIEIPTETTPDTHTLPTKAHNTEVHLASQSSKSNKEQQHHQHLSTATLIDKRKKKRPKQTKKKERGKRDASLEEAEKEPTSPVKHQKQQQQQHQHQKSYKGLTQSPSPSSPHPSQKMSSSICDPALVNHHQSMIIVPPPPPPPPPHSPRSVNLTSAASPGTPIVTQKIPYKLTTPTSTNDNRAPPSPAVSPKDSPSTSAKHGPKTMPITTSPASVQQHQQPMVTKLIANKKDPLPAPAAPLAPFTFKPKSAPLTSPASITSTGNAVTDGALRQSWYSPFNTGLNFDLLSRSPPSPATSCLPLSSTSSLNRTDYRLLPDSSYHRLSSTNSSSTGVYPYLQQQQQQSNQQTHHHHQHQHQPHLHQQPHSLQYRHNNQPHSHYQPSHVGQHHTSYDYLLYGTLPKAPPMQVSPPPPCIESSSSIADLPPPTPPPAELVATRLPTPPVSLSPVIAPPTLPSTREKDAESATFPFSMWYPWKPRPLSTTEPDEEASPSFSLFDRKLSFHSSGA</sequence>
<feature type="compositionally biased region" description="Polar residues" evidence="1">
    <location>
        <begin position="428"/>
        <end position="438"/>
    </location>
</feature>